<keyword evidence="3" id="KW-1185">Reference proteome</keyword>
<feature type="region of interest" description="Disordered" evidence="1">
    <location>
        <begin position="757"/>
        <end position="810"/>
    </location>
</feature>
<name>A0A058Z8H2_FONAL</name>
<proteinExistence type="predicted"/>
<organism evidence="2">
    <name type="scientific">Fonticula alba</name>
    <name type="common">Slime mold</name>
    <dbReference type="NCBI Taxonomy" id="691883"/>
    <lineage>
        <taxon>Eukaryota</taxon>
        <taxon>Rotosphaerida</taxon>
        <taxon>Fonticulaceae</taxon>
        <taxon>Fonticula</taxon>
    </lineage>
</organism>
<sequence length="1260" mass="135396">MRASVTPHQVGNGQPRRQGPPAGSLLIHPSTIDALGSPDAEVFLGPDDHQPIDPSVLVAGMSESRQLARARPATVHIDGRPWSSMTLRLDQPLPACTPACTMAIGQKRPTGSGHAFHYVRMGQGPAIGLTFDDSLPEGDIKLSADLLSWVMLHGPQQLELHVLALDAPLAAIAIGGSPPGTHTAGPAGGRPAASLHATGSSGPTTGSPASQNGSHATHLQSSSRPAHGDHILLGVHGQILQHATLQEGLTRTLSRPSSPLPHRRLPHECLVSISLTEHFVVTSRVDPIPRHGMPCIFMHPRIWHFLHETLAPTRMHETSPPLVLFSHVICELHVWSASCSPPVGPDPGQVDVLLPPTIMPRATKYPSQSISPSLFQIKILHPARELDVHVQAPGWPLPEGHSPAFMQALVSCLHSHMAAVRALSSRSYVLPAGTIPGYPNVGELYYSIPAGRAFGPDDKEPRALVYSSDTMLKVVLGKPMVLLAEGTAPPTHTPARLKFLAVDIQTPTDHPLAHQHLESMLKSHIAAHPGPCPLTGSMEDPTSGLPVAFHIRLLLTDQGAATPGGRFDPGFTAIHFGPRPGSGAIITDAPTVFLLSSPSRPGHMVPFQVTQPPRQSPFLTDAFILPEHYRQLVHLAAARQPCTLSLGDADRPHIPPLALRTTFDSFSRANCASTCSTCLDRKFISTCFSWECWSTASLPHSEEAPWCHAHQGPPTTACATELQPTQSGLPSLIIPLQNMAQWNVLGSVRTFTLHAAADPTTEPPQPQSIPRTHGLSPAEASGDAPRDTAITLPGPEDQLPDSDTPGQSGPDQTVAVICLILSDFSEGDYQHMSWTLRRVLSFPSLIIRDRVAHACQLAGLPAKDTVLADPRGQPMDQGHVDPRQTMIVFYSAGGRINGHPSMLWIDTSGLPAGRHFFLQILPHRNSDSPMSMYVPPAVHRALLQAAPPRPPSPTADAHGHRTPSPPISSNARTLLKFSPPAVQSPEHAMPFSTAGSLAQGVMDIVAQTPLHLNGLGYVLHDHGSRDVSCLVPCRCCGGHAHILLCKHTPTQCVPNTPDEAATSPSTLLCTDVNHIKIAQDNALGTAPAILPQPLRQGVAIMPSTFAPLSFSGSLIRMTRHVSSPNATNPHVPIRHLVMAVSLDRSTMTSHHPDYLEFRARLFLTKHFSHCTLHLPMMFQTPYLSCRVAAMVDDQGTSLRSGIFIGHAPQEAIVAQHATPHLHGRAPAVPTGTRISFIWPGGRPSTYIRRPIRIIPIRYRD</sequence>
<dbReference type="Proteomes" id="UP000030693">
    <property type="component" value="Unassembled WGS sequence"/>
</dbReference>
<accession>A0A058Z8H2</accession>
<feature type="region of interest" description="Disordered" evidence="1">
    <location>
        <begin position="944"/>
        <end position="972"/>
    </location>
</feature>
<feature type="region of interest" description="Disordered" evidence="1">
    <location>
        <begin position="1"/>
        <end position="25"/>
    </location>
</feature>
<protein>
    <submittedName>
        <fullName evidence="2">Uncharacterized protein</fullName>
    </submittedName>
</protein>
<feature type="compositionally biased region" description="Polar residues" evidence="1">
    <location>
        <begin position="1"/>
        <end position="12"/>
    </location>
</feature>
<dbReference type="GeneID" id="20527278"/>
<gene>
    <name evidence="2" type="ORF">H696_02553</name>
</gene>
<dbReference type="RefSeq" id="XP_009494739.1">
    <property type="nucleotide sequence ID" value="XM_009496464.1"/>
</dbReference>
<feature type="compositionally biased region" description="Low complexity" evidence="1">
    <location>
        <begin position="180"/>
        <end position="210"/>
    </location>
</feature>
<feature type="compositionally biased region" description="Polar residues" evidence="1">
    <location>
        <begin position="211"/>
        <end position="224"/>
    </location>
</feature>
<reference evidence="2" key="1">
    <citation type="submission" date="2013-04" db="EMBL/GenBank/DDBJ databases">
        <title>The Genome Sequence of Fonticula alba ATCC 38817.</title>
        <authorList>
            <consortium name="The Broad Institute Genomics Platform"/>
            <person name="Russ C."/>
            <person name="Cuomo C."/>
            <person name="Burger G."/>
            <person name="Gray M.W."/>
            <person name="Holland P.W.H."/>
            <person name="King N."/>
            <person name="Lang F.B.F."/>
            <person name="Roger A.J."/>
            <person name="Ruiz-Trillo I."/>
            <person name="Brown M."/>
            <person name="Walker B."/>
            <person name="Young S."/>
            <person name="Zeng Q."/>
            <person name="Gargeya S."/>
            <person name="Fitzgerald M."/>
            <person name="Haas B."/>
            <person name="Abouelleil A."/>
            <person name="Allen A.W."/>
            <person name="Alvarado L."/>
            <person name="Arachchi H.M."/>
            <person name="Berlin A.M."/>
            <person name="Chapman S.B."/>
            <person name="Gainer-Dewar J."/>
            <person name="Goldberg J."/>
            <person name="Griggs A."/>
            <person name="Gujja S."/>
            <person name="Hansen M."/>
            <person name="Howarth C."/>
            <person name="Imamovic A."/>
            <person name="Ireland A."/>
            <person name="Larimer J."/>
            <person name="McCowan C."/>
            <person name="Murphy C."/>
            <person name="Pearson M."/>
            <person name="Poon T.W."/>
            <person name="Priest M."/>
            <person name="Roberts A."/>
            <person name="Saif S."/>
            <person name="Shea T."/>
            <person name="Sisk P."/>
            <person name="Sykes S."/>
            <person name="Wortman J."/>
            <person name="Nusbaum C."/>
            <person name="Birren B."/>
        </authorList>
    </citation>
    <scope>NUCLEOTIDE SEQUENCE [LARGE SCALE GENOMIC DNA]</scope>
    <source>
        <strain evidence="2">ATCC 38817</strain>
    </source>
</reference>
<evidence type="ECO:0000256" key="1">
    <source>
        <dbReference type="SAM" id="MobiDB-lite"/>
    </source>
</evidence>
<dbReference type="EMBL" id="KB932204">
    <property type="protein sequence ID" value="KCV70223.1"/>
    <property type="molecule type" value="Genomic_DNA"/>
</dbReference>
<evidence type="ECO:0000313" key="2">
    <source>
        <dbReference type="EMBL" id="KCV70223.1"/>
    </source>
</evidence>
<feature type="region of interest" description="Disordered" evidence="1">
    <location>
        <begin position="180"/>
        <end position="227"/>
    </location>
</feature>
<dbReference type="AlphaFoldDB" id="A0A058Z8H2"/>
<evidence type="ECO:0000313" key="3">
    <source>
        <dbReference type="Proteomes" id="UP000030693"/>
    </source>
</evidence>